<dbReference type="EMBL" id="PIQO01000026">
    <property type="protein sequence ID" value="PKR82871.1"/>
    <property type="molecule type" value="Genomic_DNA"/>
</dbReference>
<proteinExistence type="predicted"/>
<sequence length="75" mass="8761">MSRKVKSVSFNTEDPFEKEMYEYSKKFSNFSSFVKRLIHISMNGKQPVANIEVGEISELSTDKPKINKDFLRQLI</sequence>
<dbReference type="RefSeq" id="WP_101356359.1">
    <property type="nucleotide sequence ID" value="NZ_PIQO01000026.1"/>
</dbReference>
<name>A0A2N3LE37_9BACI</name>
<keyword evidence="2" id="KW-1185">Reference proteome</keyword>
<gene>
    <name evidence="1" type="ORF">CWO92_22030</name>
</gene>
<dbReference type="AlphaFoldDB" id="A0A2N3LE37"/>
<organism evidence="1 2">
    <name type="scientific">Heyndrickxia camelliae</name>
    <dbReference type="NCBI Taxonomy" id="1707093"/>
    <lineage>
        <taxon>Bacteria</taxon>
        <taxon>Bacillati</taxon>
        <taxon>Bacillota</taxon>
        <taxon>Bacilli</taxon>
        <taxon>Bacillales</taxon>
        <taxon>Bacillaceae</taxon>
        <taxon>Heyndrickxia</taxon>
    </lineage>
</organism>
<dbReference type="OrthoDB" id="2879907at2"/>
<reference evidence="1 2" key="1">
    <citation type="submission" date="2017-11" db="EMBL/GenBank/DDBJ databases">
        <title>Bacillus camelliae sp. nov., isolated from pu'er tea.</title>
        <authorList>
            <person name="Niu L."/>
        </authorList>
    </citation>
    <scope>NUCLEOTIDE SEQUENCE [LARGE SCALE GENOMIC DNA]</scope>
    <source>
        <strain evidence="1 2">7578-1</strain>
    </source>
</reference>
<comment type="caution">
    <text evidence="1">The sequence shown here is derived from an EMBL/GenBank/DDBJ whole genome shotgun (WGS) entry which is preliminary data.</text>
</comment>
<dbReference type="Proteomes" id="UP000233440">
    <property type="component" value="Unassembled WGS sequence"/>
</dbReference>
<evidence type="ECO:0000313" key="2">
    <source>
        <dbReference type="Proteomes" id="UP000233440"/>
    </source>
</evidence>
<accession>A0A2N3LE37</accession>
<evidence type="ECO:0000313" key="1">
    <source>
        <dbReference type="EMBL" id="PKR82871.1"/>
    </source>
</evidence>
<protein>
    <submittedName>
        <fullName evidence="1">Uncharacterized protein</fullName>
    </submittedName>
</protein>